<dbReference type="AlphaFoldDB" id="A0A820M6P1"/>
<gene>
    <name evidence="2" type="ORF">JBS370_LOCUS42440</name>
</gene>
<comment type="caution">
    <text evidence="2">The sequence shown here is derived from an EMBL/GenBank/DDBJ whole genome shotgun (WGS) entry which is preliminary data.</text>
</comment>
<evidence type="ECO:0000313" key="2">
    <source>
        <dbReference type="EMBL" id="CAF4367941.1"/>
    </source>
</evidence>
<feature type="region of interest" description="Disordered" evidence="1">
    <location>
        <begin position="1"/>
        <end position="97"/>
    </location>
</feature>
<name>A0A820M6P1_9BILA</name>
<dbReference type="Proteomes" id="UP000663836">
    <property type="component" value="Unassembled WGS sequence"/>
</dbReference>
<organism evidence="2 3">
    <name type="scientific">Rotaria sordida</name>
    <dbReference type="NCBI Taxonomy" id="392033"/>
    <lineage>
        <taxon>Eukaryota</taxon>
        <taxon>Metazoa</taxon>
        <taxon>Spiralia</taxon>
        <taxon>Gnathifera</taxon>
        <taxon>Rotifera</taxon>
        <taxon>Eurotatoria</taxon>
        <taxon>Bdelloidea</taxon>
        <taxon>Philodinida</taxon>
        <taxon>Philodinidae</taxon>
        <taxon>Rotaria</taxon>
    </lineage>
</organism>
<reference evidence="2" key="1">
    <citation type="submission" date="2021-02" db="EMBL/GenBank/DDBJ databases">
        <authorList>
            <person name="Nowell W R."/>
        </authorList>
    </citation>
    <scope>NUCLEOTIDE SEQUENCE</scope>
</reference>
<feature type="compositionally biased region" description="Pro residues" evidence="1">
    <location>
        <begin position="48"/>
        <end position="65"/>
    </location>
</feature>
<accession>A0A820M6P1</accession>
<proteinExistence type="predicted"/>
<sequence length="97" mass="9909">MTSQPDYSGGPNGGALMPPQMDTGRNGLRMTSPGTRLPPNPMGHTGPGGPPPPNAYRPQGMPPAMSPSMNQPGPRMFMTNSPGVGGYSSSSPVPYGV</sequence>
<evidence type="ECO:0000256" key="1">
    <source>
        <dbReference type="SAM" id="MobiDB-lite"/>
    </source>
</evidence>
<feature type="non-terminal residue" evidence="2">
    <location>
        <position position="97"/>
    </location>
</feature>
<protein>
    <submittedName>
        <fullName evidence="2">Uncharacterized protein</fullName>
    </submittedName>
</protein>
<dbReference type="EMBL" id="CAJOBD010056268">
    <property type="protein sequence ID" value="CAF4367941.1"/>
    <property type="molecule type" value="Genomic_DNA"/>
</dbReference>
<feature type="compositionally biased region" description="Low complexity" evidence="1">
    <location>
        <begin position="87"/>
        <end position="97"/>
    </location>
</feature>
<evidence type="ECO:0000313" key="3">
    <source>
        <dbReference type="Proteomes" id="UP000663836"/>
    </source>
</evidence>